<protein>
    <submittedName>
        <fullName evidence="1">Uncharacterized protein</fullName>
    </submittedName>
</protein>
<name>A0ACB7XT89_9ERIC</name>
<gene>
    <name evidence="1" type="ORF">Vadar_026040</name>
</gene>
<reference evidence="1 2" key="1">
    <citation type="journal article" date="2021" name="Hortic Res">
        <title>High-quality reference genome and annotation aids understanding of berry development for evergreen blueberry (Vaccinium darrowii).</title>
        <authorList>
            <person name="Yu J."/>
            <person name="Hulse-Kemp A.M."/>
            <person name="Babiker E."/>
            <person name="Staton M."/>
        </authorList>
    </citation>
    <scope>NUCLEOTIDE SEQUENCE [LARGE SCALE GENOMIC DNA]</scope>
    <source>
        <strain evidence="2">cv. NJ 8807/NJ 8810</strain>
        <tissue evidence="1">Young leaf</tissue>
    </source>
</reference>
<dbReference type="EMBL" id="CM037151">
    <property type="protein sequence ID" value="KAH7844247.1"/>
    <property type="molecule type" value="Genomic_DNA"/>
</dbReference>
<comment type="caution">
    <text evidence="1">The sequence shown here is derived from an EMBL/GenBank/DDBJ whole genome shotgun (WGS) entry which is preliminary data.</text>
</comment>
<organism evidence="1 2">
    <name type="scientific">Vaccinium darrowii</name>
    <dbReference type="NCBI Taxonomy" id="229202"/>
    <lineage>
        <taxon>Eukaryota</taxon>
        <taxon>Viridiplantae</taxon>
        <taxon>Streptophyta</taxon>
        <taxon>Embryophyta</taxon>
        <taxon>Tracheophyta</taxon>
        <taxon>Spermatophyta</taxon>
        <taxon>Magnoliopsida</taxon>
        <taxon>eudicotyledons</taxon>
        <taxon>Gunneridae</taxon>
        <taxon>Pentapetalae</taxon>
        <taxon>asterids</taxon>
        <taxon>Ericales</taxon>
        <taxon>Ericaceae</taxon>
        <taxon>Vaccinioideae</taxon>
        <taxon>Vaccinieae</taxon>
        <taxon>Vaccinium</taxon>
    </lineage>
</organism>
<accession>A0ACB7XT89</accession>
<evidence type="ECO:0000313" key="2">
    <source>
        <dbReference type="Proteomes" id="UP000828048"/>
    </source>
</evidence>
<sequence length="136" mass="15127">MELPLFDLAAIAAATRYFSSEHLIGEGGFGPVYKAWLLWDADRSLELMDTSFKDSCVEPQVQRCIQVGLLCVQNLLEDRPSMSSVVFMLGNDEAKLPQPKKPGFFVERGSIDKDCASRIGEFHTDDVATITILEAR</sequence>
<dbReference type="Proteomes" id="UP000828048">
    <property type="component" value="Chromosome 1"/>
</dbReference>
<proteinExistence type="predicted"/>
<keyword evidence="2" id="KW-1185">Reference proteome</keyword>
<evidence type="ECO:0000313" key="1">
    <source>
        <dbReference type="EMBL" id="KAH7844247.1"/>
    </source>
</evidence>